<reference evidence="5" key="1">
    <citation type="thesis" date="2020" institute="ProQuest LLC" country="789 East Eisenhower Parkway, Ann Arbor, MI, USA">
        <title>Comparative Genomics and Chromosome Evolution.</title>
        <authorList>
            <person name="Mudd A.B."/>
        </authorList>
    </citation>
    <scope>NUCLEOTIDE SEQUENCE</scope>
    <source>
        <strain evidence="5">237g6f4</strain>
        <tissue evidence="5">Blood</tissue>
    </source>
</reference>
<dbReference type="PANTHER" id="PTHR11675">
    <property type="entry name" value="N-ACETYLGALACTOSAMINYLTRANSFERASE"/>
    <property type="match status" value="1"/>
</dbReference>
<dbReference type="SUPFAM" id="SSF50370">
    <property type="entry name" value="Ricin B-like lectins"/>
    <property type="match status" value="1"/>
</dbReference>
<proteinExistence type="predicted"/>
<gene>
    <name evidence="5" type="ORF">GDO81_020556</name>
</gene>
<dbReference type="InterPro" id="IPR035992">
    <property type="entry name" value="Ricin_B-like_lectins"/>
</dbReference>
<dbReference type="SMART" id="SM00458">
    <property type="entry name" value="RICIN"/>
    <property type="match status" value="1"/>
</dbReference>
<evidence type="ECO:0000256" key="3">
    <source>
        <dbReference type="SAM" id="SignalP"/>
    </source>
</evidence>
<evidence type="ECO:0000256" key="1">
    <source>
        <dbReference type="ARBA" id="ARBA00022734"/>
    </source>
</evidence>
<evidence type="ECO:0000313" key="6">
    <source>
        <dbReference type="Proteomes" id="UP000824782"/>
    </source>
</evidence>
<dbReference type="Pfam" id="PF00652">
    <property type="entry name" value="Ricin_B_lectin"/>
    <property type="match status" value="1"/>
</dbReference>
<evidence type="ECO:0000256" key="2">
    <source>
        <dbReference type="ARBA" id="ARBA00023157"/>
    </source>
</evidence>
<dbReference type="Proteomes" id="UP000824782">
    <property type="component" value="Unassembled WGS sequence"/>
</dbReference>
<feature type="chain" id="PRO_5043563424" description="Ricin B lectin domain-containing protein" evidence="3">
    <location>
        <begin position="17"/>
        <end position="190"/>
    </location>
</feature>
<dbReference type="PROSITE" id="PS50231">
    <property type="entry name" value="RICIN_B_LECTIN"/>
    <property type="match status" value="1"/>
</dbReference>
<dbReference type="EMBL" id="WNYA01001509">
    <property type="protein sequence ID" value="KAG8545650.1"/>
    <property type="molecule type" value="Genomic_DNA"/>
</dbReference>
<keyword evidence="3" id="KW-0732">Signal</keyword>
<name>A0AAV6ZBV9_ENGPU</name>
<protein>
    <recommendedName>
        <fullName evidence="4">Ricin B lectin domain-containing protein</fullName>
    </recommendedName>
</protein>
<dbReference type="Gene3D" id="1.10.8.460">
    <property type="entry name" value="ppGaNTase-T1 linker domain-like"/>
    <property type="match status" value="1"/>
</dbReference>
<feature type="domain" description="Ricin B lectin" evidence="4">
    <location>
        <begin position="54"/>
        <end position="188"/>
    </location>
</feature>
<dbReference type="GO" id="GO:0004653">
    <property type="term" value="F:polypeptide N-acetylgalactosaminyltransferase activity"/>
    <property type="evidence" value="ECO:0007669"/>
    <property type="project" value="TreeGrafter"/>
</dbReference>
<dbReference type="InterPro" id="IPR000772">
    <property type="entry name" value="Ricin_B_lectin"/>
</dbReference>
<keyword evidence="2" id="KW-1015">Disulfide bond</keyword>
<keyword evidence="6" id="KW-1185">Reference proteome</keyword>
<organism evidence="5 6">
    <name type="scientific">Engystomops pustulosus</name>
    <name type="common">Tungara frog</name>
    <name type="synonym">Physalaemus pustulosus</name>
    <dbReference type="NCBI Taxonomy" id="76066"/>
    <lineage>
        <taxon>Eukaryota</taxon>
        <taxon>Metazoa</taxon>
        <taxon>Chordata</taxon>
        <taxon>Craniata</taxon>
        <taxon>Vertebrata</taxon>
        <taxon>Euteleostomi</taxon>
        <taxon>Amphibia</taxon>
        <taxon>Batrachia</taxon>
        <taxon>Anura</taxon>
        <taxon>Neobatrachia</taxon>
        <taxon>Hyloidea</taxon>
        <taxon>Leptodactylidae</taxon>
        <taxon>Leiuperinae</taxon>
        <taxon>Engystomops</taxon>
    </lineage>
</organism>
<keyword evidence="1" id="KW-0430">Lectin</keyword>
<evidence type="ECO:0000259" key="4">
    <source>
        <dbReference type="SMART" id="SM00458"/>
    </source>
</evidence>
<dbReference type="GO" id="GO:0006493">
    <property type="term" value="P:protein O-linked glycosylation"/>
    <property type="evidence" value="ECO:0007669"/>
    <property type="project" value="TreeGrafter"/>
</dbReference>
<dbReference type="AlphaFoldDB" id="A0AAV6ZBV9"/>
<accession>A0AAV6ZBV9</accession>
<evidence type="ECO:0000313" key="5">
    <source>
        <dbReference type="EMBL" id="KAG8545650.1"/>
    </source>
</evidence>
<dbReference type="GO" id="GO:0005794">
    <property type="term" value="C:Golgi apparatus"/>
    <property type="evidence" value="ECO:0007669"/>
    <property type="project" value="TreeGrafter"/>
</dbReference>
<dbReference type="Gene3D" id="2.80.10.50">
    <property type="match status" value="1"/>
</dbReference>
<dbReference type="PANTHER" id="PTHR11675:SF18">
    <property type="entry name" value="POLYPEPTIDE N-ACETYLGALACTOSAMINYLTRANSFERASE 12"/>
    <property type="match status" value="1"/>
</dbReference>
<comment type="caution">
    <text evidence="5">The sequence shown here is derived from an EMBL/GenBank/DDBJ whole genome shotgun (WGS) entry which is preliminary data.</text>
</comment>
<sequence>MPLSSLPLLLPLSLYAVFISVRRKHLREKLKCKPFKWFLENVYPDLPVPEDKPGHFGMLKNKGMSNFCFDYNSVSEMNMFERRIVLFPCHGKGQNQFFEYTSYKEIRYNTHYPEGCATRKRGSDFLKMSFCRGNEQQVPENQKFIFREDGTLLHQKTQKCVEAIINISISAPVLRPCSNSDLQKWFFQEI</sequence>
<feature type="signal peptide" evidence="3">
    <location>
        <begin position="1"/>
        <end position="16"/>
    </location>
</feature>
<dbReference type="GO" id="GO:0030246">
    <property type="term" value="F:carbohydrate binding"/>
    <property type="evidence" value="ECO:0007669"/>
    <property type="project" value="UniProtKB-KW"/>
</dbReference>